<dbReference type="PANTHER" id="PTHR46401">
    <property type="entry name" value="GLYCOSYLTRANSFERASE WBBK-RELATED"/>
    <property type="match status" value="1"/>
</dbReference>
<dbReference type="PANTHER" id="PTHR46401:SF8">
    <property type="entry name" value="BLL6006 PROTEIN"/>
    <property type="match status" value="1"/>
</dbReference>
<keyword evidence="4" id="KW-1185">Reference proteome</keyword>
<dbReference type="InterPro" id="IPR028098">
    <property type="entry name" value="Glyco_trans_4-like_N"/>
</dbReference>
<evidence type="ECO:0000313" key="4">
    <source>
        <dbReference type="Proteomes" id="UP001172082"/>
    </source>
</evidence>
<proteinExistence type="predicted"/>
<organism evidence="3 4">
    <name type="scientific">Splendidivirga corallicola</name>
    <dbReference type="NCBI Taxonomy" id="3051826"/>
    <lineage>
        <taxon>Bacteria</taxon>
        <taxon>Pseudomonadati</taxon>
        <taxon>Bacteroidota</taxon>
        <taxon>Cytophagia</taxon>
        <taxon>Cytophagales</taxon>
        <taxon>Splendidivirgaceae</taxon>
        <taxon>Splendidivirga</taxon>
    </lineage>
</organism>
<dbReference type="GO" id="GO:0016757">
    <property type="term" value="F:glycosyltransferase activity"/>
    <property type="evidence" value="ECO:0007669"/>
    <property type="project" value="UniProtKB-KW"/>
</dbReference>
<gene>
    <name evidence="3" type="ORF">QQ008_30030</name>
</gene>
<feature type="domain" description="Glycosyl transferase family 1" evidence="1">
    <location>
        <begin position="199"/>
        <end position="348"/>
    </location>
</feature>
<comment type="caution">
    <text evidence="3">The sequence shown here is derived from an EMBL/GenBank/DDBJ whole genome shotgun (WGS) entry which is preliminary data.</text>
</comment>
<evidence type="ECO:0000259" key="2">
    <source>
        <dbReference type="Pfam" id="PF13477"/>
    </source>
</evidence>
<dbReference type="EMBL" id="JAUJEA010000023">
    <property type="protein sequence ID" value="MDN5205661.1"/>
    <property type="molecule type" value="Genomic_DNA"/>
</dbReference>
<dbReference type="Pfam" id="PF00534">
    <property type="entry name" value="Glycos_transf_1"/>
    <property type="match status" value="1"/>
</dbReference>
<feature type="domain" description="Glycosyltransferase subfamily 4-like N-terminal" evidence="2">
    <location>
        <begin position="2"/>
        <end position="155"/>
    </location>
</feature>
<accession>A0ABT8KY46</accession>
<protein>
    <submittedName>
        <fullName evidence="3">Glycosyltransferase family 4 protein</fullName>
        <ecNumber evidence="3">2.4.-.-</ecNumber>
    </submittedName>
</protein>
<dbReference type="Proteomes" id="UP001172082">
    <property type="component" value="Unassembled WGS sequence"/>
</dbReference>
<dbReference type="EC" id="2.4.-.-" evidence="3"/>
<sequence length="378" mass="43791">MKILFLADPNSIHDIKWMTFFSKKFTCYLIARRGHLAKWTNSDQKEFATQNKIEILGDIEDFRTARFWKNFRNVRRLMEYIEIYQIDIFHIFFAEPNILWSNFKKRLNVPVFLTTRGTDVLKTIPKFKETGVFGKLVYTLYRRAFRKADCITCTSTKQISAVKKLLGGNFDKINLIRTGVDVDKWIQQPSLPLTTVLADKKYVLLPRSILPIYGHELAITAFAKLDDSLRSQYYLVLIDGKNSDKQYLQALETLIKTSPKIDYCILPACNQDEMHALYTNASLVVMTPKSDGTPVSAIEAILCNAPLILPPLDYDRDLFGDDVLKLKSRDDNELSDLMQKILKKEIELHTEEAKTQVMSRVSRNDEMTKLESLYTRFI</sequence>
<dbReference type="RefSeq" id="WP_346755681.1">
    <property type="nucleotide sequence ID" value="NZ_JAUJEA010000023.1"/>
</dbReference>
<evidence type="ECO:0000259" key="1">
    <source>
        <dbReference type="Pfam" id="PF00534"/>
    </source>
</evidence>
<name>A0ABT8KY46_9BACT</name>
<keyword evidence="3" id="KW-0328">Glycosyltransferase</keyword>
<dbReference type="SUPFAM" id="SSF53756">
    <property type="entry name" value="UDP-Glycosyltransferase/glycogen phosphorylase"/>
    <property type="match status" value="1"/>
</dbReference>
<reference evidence="3" key="1">
    <citation type="submission" date="2023-06" db="EMBL/GenBank/DDBJ databases">
        <title>Genomic of Parafulvivirga corallium.</title>
        <authorList>
            <person name="Wang G."/>
        </authorList>
    </citation>
    <scope>NUCLEOTIDE SEQUENCE</scope>
    <source>
        <strain evidence="3">BMA10</strain>
    </source>
</reference>
<dbReference type="InterPro" id="IPR001296">
    <property type="entry name" value="Glyco_trans_1"/>
</dbReference>
<evidence type="ECO:0000313" key="3">
    <source>
        <dbReference type="EMBL" id="MDN5205661.1"/>
    </source>
</evidence>
<dbReference type="Pfam" id="PF13477">
    <property type="entry name" value="Glyco_trans_4_2"/>
    <property type="match status" value="1"/>
</dbReference>
<dbReference type="CDD" id="cd03801">
    <property type="entry name" value="GT4_PimA-like"/>
    <property type="match status" value="1"/>
</dbReference>
<keyword evidence="3" id="KW-0808">Transferase</keyword>
<dbReference type="Gene3D" id="3.40.50.2000">
    <property type="entry name" value="Glycogen Phosphorylase B"/>
    <property type="match status" value="2"/>
</dbReference>